<dbReference type="Pfam" id="PF24492">
    <property type="entry name" value="HEAT_ECM29"/>
    <property type="match status" value="1"/>
</dbReference>
<evidence type="ECO:0000256" key="1">
    <source>
        <dbReference type="ARBA" id="ARBA00004496"/>
    </source>
</evidence>
<evidence type="ECO:0000259" key="5">
    <source>
        <dbReference type="Pfam" id="PF13001"/>
    </source>
</evidence>
<comment type="caution">
    <text evidence="7">The sequence shown here is derived from an EMBL/GenBank/DDBJ whole genome shotgun (WGS) entry which is preliminary data.</text>
</comment>
<dbReference type="GO" id="GO:0043248">
    <property type="term" value="P:proteasome assembly"/>
    <property type="evidence" value="ECO:0007669"/>
    <property type="project" value="InterPro"/>
</dbReference>
<comment type="subcellular location">
    <subcellularLocation>
        <location evidence="1">Cytoplasm</location>
    </subcellularLocation>
</comment>
<evidence type="ECO:0008006" key="9">
    <source>
        <dbReference type="Google" id="ProtNLM"/>
    </source>
</evidence>
<dbReference type="SUPFAM" id="SSF48371">
    <property type="entry name" value="ARM repeat"/>
    <property type="match status" value="3"/>
</dbReference>
<accession>A0A9P8DN21</accession>
<dbReference type="PANTHER" id="PTHR23346">
    <property type="entry name" value="TRANSLATIONAL ACTIVATOR GCN1-RELATED"/>
    <property type="match status" value="1"/>
</dbReference>
<feature type="domain" description="Proteasome adapter and scaffold protein ECM29 HEAT-repeat" evidence="6">
    <location>
        <begin position="1250"/>
        <end position="1409"/>
    </location>
</feature>
<keyword evidence="2" id="KW-0963">Cytoplasm</keyword>
<dbReference type="InterPro" id="IPR016024">
    <property type="entry name" value="ARM-type_fold"/>
</dbReference>
<dbReference type="InterPro" id="IPR024372">
    <property type="entry name" value="Ecm29_N"/>
</dbReference>
<evidence type="ECO:0000256" key="2">
    <source>
        <dbReference type="ARBA" id="ARBA00022490"/>
    </source>
</evidence>
<reference evidence="7" key="1">
    <citation type="journal article" date="2021" name="Mol. Plant Microbe Interact.">
        <title>Telomere to telomere genome assembly of Fusarium musae F31, causal agent of crown rot disease of banana.</title>
        <authorList>
            <person name="Degradi L."/>
            <person name="Tava V."/>
            <person name="Kunova A."/>
            <person name="Cortesi P."/>
            <person name="Saracchi M."/>
            <person name="Pasquali M."/>
        </authorList>
    </citation>
    <scope>NUCLEOTIDE SEQUENCE</scope>
    <source>
        <strain evidence="7">F31</strain>
    </source>
</reference>
<dbReference type="GeneID" id="68312706"/>
<evidence type="ECO:0000313" key="7">
    <source>
        <dbReference type="EMBL" id="KAG9504870.1"/>
    </source>
</evidence>
<evidence type="ECO:0000256" key="3">
    <source>
        <dbReference type="ARBA" id="ARBA00022737"/>
    </source>
</evidence>
<dbReference type="PANTHER" id="PTHR23346:SF19">
    <property type="entry name" value="PROTEASOME ADAPTER AND SCAFFOLD PROTEIN ECM29"/>
    <property type="match status" value="1"/>
</dbReference>
<keyword evidence="4" id="KW-0647">Proteasome</keyword>
<evidence type="ECO:0000313" key="8">
    <source>
        <dbReference type="Proteomes" id="UP000827133"/>
    </source>
</evidence>
<dbReference type="KEGG" id="fmu:J7337_004849"/>
<dbReference type="GO" id="GO:0000502">
    <property type="term" value="C:proteasome complex"/>
    <property type="evidence" value="ECO:0007669"/>
    <property type="project" value="UniProtKB-KW"/>
</dbReference>
<proteinExistence type="predicted"/>
<feature type="domain" description="Proteasome component Ecm29 N-terminal" evidence="5">
    <location>
        <begin position="74"/>
        <end position="483"/>
    </location>
</feature>
<dbReference type="InterPro" id="IPR011989">
    <property type="entry name" value="ARM-like"/>
</dbReference>
<keyword evidence="3" id="KW-0677">Repeat</keyword>
<name>A0A9P8DN21_9HYPO</name>
<dbReference type="Pfam" id="PF23731">
    <property type="entry name" value="ARM_ECM29_C"/>
    <property type="match status" value="1"/>
</dbReference>
<dbReference type="GO" id="GO:0036503">
    <property type="term" value="P:ERAD pathway"/>
    <property type="evidence" value="ECO:0007669"/>
    <property type="project" value="TreeGrafter"/>
</dbReference>
<keyword evidence="8" id="KW-1185">Reference proteome</keyword>
<dbReference type="Pfam" id="PF13001">
    <property type="entry name" value="ECM29_N"/>
    <property type="match status" value="1"/>
</dbReference>
<dbReference type="GO" id="GO:0005634">
    <property type="term" value="C:nucleus"/>
    <property type="evidence" value="ECO:0007669"/>
    <property type="project" value="TreeGrafter"/>
</dbReference>
<dbReference type="RefSeq" id="XP_044683870.1">
    <property type="nucleotide sequence ID" value="XM_044822537.1"/>
</dbReference>
<dbReference type="InterPro" id="IPR055443">
    <property type="entry name" value="HEAT_ECM29"/>
</dbReference>
<sequence length="1798" mass="199972">MAAATTTKERELQLLDTVELKILNVANKEHKLHELLQRYLPPVILKAASEHAQVRAKVVQIFSNLKTFIQPPDIERLDDYERRQLIPKALSGFAKDQGVARAGPFFNIILRLLLDARIPPRGSKDDTEYREAIGLSDEADAKFLASMISIFLRLRNPTQTQNWTTANPTLTKAELDSLAVESPESQKVFERMSELKLKLVSLLASGAFTDEEKFLPALYASSSFDNRLVSAAEEVLKRSSVSMEDEPLVKRLFHAHSILPPTYRTRILNMLSKSSISATMSDDIMAVVKLNFSSPDQASSELAQNMLPKSALEQTKLHTATFQYLAWVARVGPTQEGFDIAAPLVHELSTFIERQGWPVPWRTSHDDIALRSKAYETIGVLARSANMPIGRRLQLAHWLFKSLSEDTTSDAVVNIDGALSSLTTNIPAMTGNESQELKTMLLTFMSLADEPPAVRSTRHAVVKWANQCLAFSDVLGRWIDILAVGAYEGERSDVIEQGHKGLDPWTYHAHAETSPILPDWKEMIVTFFGSEISPYTITEAATAPLPDVTEKSHSVFENFQGSRIAAFPVALRYCKHIMFLTALEDFEVEPDWMQTLDARVKTDIKTREKILAYLHTIDSGYILFYLKACLDGAYLRDSPITEECIRCFVDVASLSPGGALGFLTMFSDGLFQLIKSNNKEVRSLTARALGILVSHLANDPSLIDYCRETLSALFENAERLVGPELNVAEGGLLAYSYVCSRSVYYGQPIPDDVQYPIQFITGENVVSSLHDTALEAFAQLWTAGLAIPEREGDHSLEKVISKLVASAKKSNEKAILALGRLAAGLSESGEANESEEGWLHGILGNILKELFALHEIKQVEVQFTVGDAITATLARWESDYVKLTLDVESRGCLQKRNGSRGPLLTAVLNKIFADCKATKPSLLKASGIWLFCIVQYCSHLEEVQSRLRETQAAFMRLLSARDELVQETASRGLSLVYERGDADLKSALVKDLVSAFTGNGTQLKVDQETELFEPGALPTGEGSSITSYKDIVNLANEVGDQRLVYKFMSLAANAATWSTRSAFGRFGLSNILSESEVDPKLYPKLYRYRFDPNQNVQRSMDDIWKALVKDSGAVISTHFDAILDDLLKSILGREWRMREASCAAISELIQGQPFNKYENRYRDIWISALKVLDDVKGSVREAAFKLCRTLSNTLVRQLEEGTSGSAAKSMMKEALPFLLSDKGIESSVKEVQAFAAITVIELTKKGGKALRPFIPEMVPQLLGLLSSIEPEQINWHYQRAGEDSRDQIDKIRSQMVNRSPISEAIDNSLRFVDADVMAELAPKLEATIKTALGMPTKIGCSRVLTTLFTNHTNDIKGVSNKFLQLMEKQTMDKNDEVSQAYARATAYMLRAASDSAKNRFCKKFIDMYFDAEEESRRQKTADVIVALAKVSPDHFTALETQLLPFSYLGSHDTDEYTSKVFKKVWEQHAGSSRTVVRYVPEIVALVERCLDTAQWALRHGGAFTVAAMVSDVASASDVSGQISDANLNKIWPVFEKALALKTFAGKEKLLESYPKFVEKGHSLWKSDTKIAAQMKKIALREAKRNNDEYRVHAFRCLWEFAKARDDLDMLDEIAEIVTPYLEELKGDDETENGDKMDIDSKDQVAKEQLAEKTASNGLEAVARGHSRTDLGILTKIINILKPFLSSPNFATIKRQVWYECVRDLMNDATPSSTPDENAVALTYLLSLDVDLVDTGTEAQRVMRAKAVGALFKAKGKGVFGPTGGPDAAQLKTMVSQALEAERSLEVQRVLRDILVEME</sequence>
<evidence type="ECO:0000256" key="4">
    <source>
        <dbReference type="ARBA" id="ARBA00022942"/>
    </source>
</evidence>
<dbReference type="Gene3D" id="1.25.10.10">
    <property type="entry name" value="Leucine-rich Repeat Variant"/>
    <property type="match status" value="2"/>
</dbReference>
<gene>
    <name evidence="7" type="ORF">J7337_004849</name>
</gene>
<evidence type="ECO:0000259" key="6">
    <source>
        <dbReference type="Pfam" id="PF24492"/>
    </source>
</evidence>
<protein>
    <recommendedName>
        <fullName evidence="9">ECM29 protein</fullName>
    </recommendedName>
</protein>
<dbReference type="Proteomes" id="UP000827133">
    <property type="component" value="Unassembled WGS sequence"/>
</dbReference>
<dbReference type="GO" id="GO:0060090">
    <property type="term" value="F:molecular adaptor activity"/>
    <property type="evidence" value="ECO:0007669"/>
    <property type="project" value="InterPro"/>
</dbReference>
<dbReference type="GO" id="GO:0005737">
    <property type="term" value="C:cytoplasm"/>
    <property type="evidence" value="ECO:0007669"/>
    <property type="project" value="UniProtKB-SubCell"/>
</dbReference>
<organism evidence="7 8">
    <name type="scientific">Fusarium musae</name>
    <dbReference type="NCBI Taxonomy" id="1042133"/>
    <lineage>
        <taxon>Eukaryota</taxon>
        <taxon>Fungi</taxon>
        <taxon>Dikarya</taxon>
        <taxon>Ascomycota</taxon>
        <taxon>Pezizomycotina</taxon>
        <taxon>Sordariomycetes</taxon>
        <taxon>Hypocreomycetidae</taxon>
        <taxon>Hypocreales</taxon>
        <taxon>Nectriaceae</taxon>
        <taxon>Fusarium</taxon>
    </lineage>
</organism>
<dbReference type="EMBL" id="JAHBCI010000003">
    <property type="protein sequence ID" value="KAG9504870.1"/>
    <property type="molecule type" value="Genomic_DNA"/>
</dbReference>